<feature type="chain" id="PRO_5034393591" description="PEBP-like protein" evidence="1">
    <location>
        <begin position="19"/>
        <end position="208"/>
    </location>
</feature>
<dbReference type="AlphaFoldDB" id="A0A8H5LMV1"/>
<dbReference type="InterPro" id="IPR035810">
    <property type="entry name" value="PEBP_euk"/>
</dbReference>
<sequence length="208" mass="22024">MQFRLAALILPFLSLVYAQDTSLTTVKRAFEAANIPEDIDIKFDPSVLLEVTFPQASGRSITLHAGVQLPRNATAGPPTFTVRGNAGHGPFVVATVDPDAPTPQDPTEAEIRHFLGSDFFASGGNPAPLTNRTPAISEFLQPTPPAGSDAHRYIFLLFNQPANFDQQTVVTSNTSISGFDISAFAKATGLGNPIAGTFMLVAPDPTTA</sequence>
<dbReference type="PANTHER" id="PTHR11362">
    <property type="entry name" value="PHOSPHATIDYLETHANOLAMINE-BINDING PROTEIN"/>
    <property type="match status" value="1"/>
</dbReference>
<evidence type="ECO:0000256" key="1">
    <source>
        <dbReference type="SAM" id="SignalP"/>
    </source>
</evidence>
<organism evidence="2 3">
    <name type="scientific">Tetrapyrgos nigripes</name>
    <dbReference type="NCBI Taxonomy" id="182062"/>
    <lineage>
        <taxon>Eukaryota</taxon>
        <taxon>Fungi</taxon>
        <taxon>Dikarya</taxon>
        <taxon>Basidiomycota</taxon>
        <taxon>Agaricomycotina</taxon>
        <taxon>Agaricomycetes</taxon>
        <taxon>Agaricomycetidae</taxon>
        <taxon>Agaricales</taxon>
        <taxon>Marasmiineae</taxon>
        <taxon>Marasmiaceae</taxon>
        <taxon>Tetrapyrgos</taxon>
    </lineage>
</organism>
<comment type="caution">
    <text evidence="2">The sequence shown here is derived from an EMBL/GenBank/DDBJ whole genome shotgun (WGS) entry which is preliminary data.</text>
</comment>
<protein>
    <recommendedName>
        <fullName evidence="4">PEBP-like protein</fullName>
    </recommendedName>
</protein>
<feature type="signal peptide" evidence="1">
    <location>
        <begin position="1"/>
        <end position="18"/>
    </location>
</feature>
<dbReference type="OrthoDB" id="2506647at2759"/>
<name>A0A8H5LMV1_9AGAR</name>
<gene>
    <name evidence="2" type="ORF">D9758_007090</name>
</gene>
<dbReference type="CDD" id="cd00866">
    <property type="entry name" value="PEBP_euk"/>
    <property type="match status" value="1"/>
</dbReference>
<dbReference type="Pfam" id="PF01161">
    <property type="entry name" value="PBP"/>
    <property type="match status" value="1"/>
</dbReference>
<evidence type="ECO:0000313" key="2">
    <source>
        <dbReference type="EMBL" id="KAF5362919.1"/>
    </source>
</evidence>
<reference evidence="2 3" key="1">
    <citation type="journal article" date="2020" name="ISME J.">
        <title>Uncovering the hidden diversity of litter-decomposition mechanisms in mushroom-forming fungi.</title>
        <authorList>
            <person name="Floudas D."/>
            <person name="Bentzer J."/>
            <person name="Ahren D."/>
            <person name="Johansson T."/>
            <person name="Persson P."/>
            <person name="Tunlid A."/>
        </authorList>
    </citation>
    <scope>NUCLEOTIDE SEQUENCE [LARGE SCALE GENOMIC DNA]</scope>
    <source>
        <strain evidence="2 3">CBS 291.85</strain>
    </source>
</reference>
<dbReference type="EMBL" id="JAACJM010000036">
    <property type="protein sequence ID" value="KAF5362919.1"/>
    <property type="molecule type" value="Genomic_DNA"/>
</dbReference>
<keyword evidence="1" id="KW-0732">Signal</keyword>
<dbReference type="PANTHER" id="PTHR11362:SF82">
    <property type="entry name" value="PHOSPHATIDYLETHANOLAMINE-BINDING PROTEIN 4"/>
    <property type="match status" value="1"/>
</dbReference>
<dbReference type="SUPFAM" id="SSF49777">
    <property type="entry name" value="PEBP-like"/>
    <property type="match status" value="1"/>
</dbReference>
<dbReference type="Proteomes" id="UP000559256">
    <property type="component" value="Unassembled WGS sequence"/>
</dbReference>
<evidence type="ECO:0008006" key="4">
    <source>
        <dbReference type="Google" id="ProtNLM"/>
    </source>
</evidence>
<dbReference type="InterPro" id="IPR036610">
    <property type="entry name" value="PEBP-like_sf"/>
</dbReference>
<keyword evidence="3" id="KW-1185">Reference proteome</keyword>
<dbReference type="Gene3D" id="3.90.280.10">
    <property type="entry name" value="PEBP-like"/>
    <property type="match status" value="1"/>
</dbReference>
<proteinExistence type="predicted"/>
<evidence type="ECO:0000313" key="3">
    <source>
        <dbReference type="Proteomes" id="UP000559256"/>
    </source>
</evidence>
<dbReference type="InterPro" id="IPR008914">
    <property type="entry name" value="PEBP"/>
</dbReference>
<accession>A0A8H5LMV1</accession>